<dbReference type="EMBL" id="ML121529">
    <property type="protein sequence ID" value="RPB28383.1"/>
    <property type="molecule type" value="Genomic_DNA"/>
</dbReference>
<evidence type="ECO:0000313" key="3">
    <source>
        <dbReference type="EMBL" id="RPB28383.1"/>
    </source>
</evidence>
<feature type="transmembrane region" description="Helical" evidence="2">
    <location>
        <begin position="6"/>
        <end position="26"/>
    </location>
</feature>
<accession>A0A3N4LZQ1</accession>
<reference evidence="3 4" key="1">
    <citation type="journal article" date="2018" name="Nat. Ecol. Evol.">
        <title>Pezizomycetes genomes reveal the molecular basis of ectomycorrhizal truffle lifestyle.</title>
        <authorList>
            <person name="Murat C."/>
            <person name="Payen T."/>
            <person name="Noel B."/>
            <person name="Kuo A."/>
            <person name="Morin E."/>
            <person name="Chen J."/>
            <person name="Kohler A."/>
            <person name="Krizsan K."/>
            <person name="Balestrini R."/>
            <person name="Da Silva C."/>
            <person name="Montanini B."/>
            <person name="Hainaut M."/>
            <person name="Levati E."/>
            <person name="Barry K.W."/>
            <person name="Belfiori B."/>
            <person name="Cichocki N."/>
            <person name="Clum A."/>
            <person name="Dockter R.B."/>
            <person name="Fauchery L."/>
            <person name="Guy J."/>
            <person name="Iotti M."/>
            <person name="Le Tacon F."/>
            <person name="Lindquist E.A."/>
            <person name="Lipzen A."/>
            <person name="Malagnac F."/>
            <person name="Mello A."/>
            <person name="Molinier V."/>
            <person name="Miyauchi S."/>
            <person name="Poulain J."/>
            <person name="Riccioni C."/>
            <person name="Rubini A."/>
            <person name="Sitrit Y."/>
            <person name="Splivallo R."/>
            <person name="Traeger S."/>
            <person name="Wang M."/>
            <person name="Zifcakova L."/>
            <person name="Wipf D."/>
            <person name="Zambonelli A."/>
            <person name="Paolocci F."/>
            <person name="Nowrousian M."/>
            <person name="Ottonello S."/>
            <person name="Baldrian P."/>
            <person name="Spatafora J.W."/>
            <person name="Henrissat B."/>
            <person name="Nagy L.G."/>
            <person name="Aury J.M."/>
            <person name="Wincker P."/>
            <person name="Grigoriev I.V."/>
            <person name="Bonfante P."/>
            <person name="Martin F.M."/>
        </authorList>
    </citation>
    <scope>NUCLEOTIDE SEQUENCE [LARGE SCALE GENOMIC DNA]</scope>
    <source>
        <strain evidence="3 4">ATCC MYA-4762</strain>
    </source>
</reference>
<organism evidence="3 4">
    <name type="scientific">Terfezia boudieri ATCC MYA-4762</name>
    <dbReference type="NCBI Taxonomy" id="1051890"/>
    <lineage>
        <taxon>Eukaryota</taxon>
        <taxon>Fungi</taxon>
        <taxon>Dikarya</taxon>
        <taxon>Ascomycota</taxon>
        <taxon>Pezizomycotina</taxon>
        <taxon>Pezizomycetes</taxon>
        <taxon>Pezizales</taxon>
        <taxon>Pezizaceae</taxon>
        <taxon>Terfezia</taxon>
    </lineage>
</organism>
<keyword evidence="2" id="KW-0472">Membrane</keyword>
<dbReference type="Proteomes" id="UP000267821">
    <property type="component" value="Unassembled WGS sequence"/>
</dbReference>
<dbReference type="AlphaFoldDB" id="A0A3N4LZQ1"/>
<keyword evidence="2" id="KW-0812">Transmembrane</keyword>
<dbReference type="InParanoid" id="A0A3N4LZQ1"/>
<evidence type="ECO:0000256" key="2">
    <source>
        <dbReference type="SAM" id="Phobius"/>
    </source>
</evidence>
<keyword evidence="2" id="KW-1133">Transmembrane helix</keyword>
<sequence>MSVGDIAGIVIGIVGFLLLLLCIWYFNKRRLDKRHGPITSKEPLISQTRPMEISTPQKPPTCHRSS</sequence>
<protein>
    <submittedName>
        <fullName evidence="3">Uncharacterized protein</fullName>
    </submittedName>
</protein>
<evidence type="ECO:0000313" key="4">
    <source>
        <dbReference type="Proteomes" id="UP000267821"/>
    </source>
</evidence>
<feature type="region of interest" description="Disordered" evidence="1">
    <location>
        <begin position="38"/>
        <end position="66"/>
    </location>
</feature>
<gene>
    <name evidence="3" type="ORF">L211DRAFT_833339</name>
</gene>
<keyword evidence="4" id="KW-1185">Reference proteome</keyword>
<name>A0A3N4LZQ1_9PEZI</name>
<proteinExistence type="predicted"/>
<evidence type="ECO:0000256" key="1">
    <source>
        <dbReference type="SAM" id="MobiDB-lite"/>
    </source>
</evidence>
<dbReference type="OrthoDB" id="10515028at2759"/>